<keyword evidence="1" id="KW-1185">Reference proteome</keyword>
<name>A0A6J3M0G0_9PEZI</name>
<proteinExistence type="predicted"/>
<sequence>GARKLLHEIGSKSLTTAYDLTLRTICDGIEDRHPGTCLTVQLPRISSFQPAGSRAAQSDIGDLEGYVDWAFTGNIRLSTRVNFAKLVHGATDYIDSFPEVEQRRSLE</sequence>
<protein>
    <submittedName>
        <fullName evidence="2">Glycosyltransferase family 25 protein</fullName>
    </submittedName>
</protein>
<dbReference type="RefSeq" id="XP_033457418.1">
    <property type="nucleotide sequence ID" value="XM_033601731.1"/>
</dbReference>
<accession>A0A6J3M0G0</accession>
<feature type="non-terminal residue" evidence="2">
    <location>
        <position position="1"/>
    </location>
</feature>
<organism evidence="2">
    <name type="scientific">Dissoconium aciculare CBS 342.82</name>
    <dbReference type="NCBI Taxonomy" id="1314786"/>
    <lineage>
        <taxon>Eukaryota</taxon>
        <taxon>Fungi</taxon>
        <taxon>Dikarya</taxon>
        <taxon>Ascomycota</taxon>
        <taxon>Pezizomycotina</taxon>
        <taxon>Dothideomycetes</taxon>
        <taxon>Dothideomycetidae</taxon>
        <taxon>Mycosphaerellales</taxon>
        <taxon>Dissoconiaceae</taxon>
        <taxon>Dissoconium</taxon>
    </lineage>
</organism>
<reference evidence="2" key="1">
    <citation type="submission" date="2020-01" db="EMBL/GenBank/DDBJ databases">
        <authorList>
            <consortium name="DOE Joint Genome Institute"/>
            <person name="Haridas S."/>
            <person name="Albert R."/>
            <person name="Binder M."/>
            <person name="Bloem J."/>
            <person name="Labutti K."/>
            <person name="Salamov A."/>
            <person name="Andreopoulos B."/>
            <person name="Baker S.E."/>
            <person name="Barry K."/>
            <person name="Bills G."/>
            <person name="Bluhm B.H."/>
            <person name="Cannon C."/>
            <person name="Castanera R."/>
            <person name="Culley D.E."/>
            <person name="Daum C."/>
            <person name="Ezra D."/>
            <person name="Gonzalez J.B."/>
            <person name="Henrissat B."/>
            <person name="Kuo A."/>
            <person name="Liang C."/>
            <person name="Lipzen A."/>
            <person name="Lutzoni F."/>
            <person name="Magnuson J."/>
            <person name="Mondo S."/>
            <person name="Nolan M."/>
            <person name="Ohm R."/>
            <person name="Pangilinan J."/>
            <person name="Park H.-J."/>
            <person name="Ramirez L."/>
            <person name="Alfaro M."/>
            <person name="Sun H."/>
            <person name="Tritt A."/>
            <person name="Yoshinaga Y."/>
            <person name="Zwiers L.-H."/>
            <person name="Turgeon B.G."/>
            <person name="Goodwin S.B."/>
            <person name="Spatafora J.W."/>
            <person name="Crous P.W."/>
            <person name="Grigoriev I.V."/>
        </authorList>
    </citation>
    <scope>NUCLEOTIDE SEQUENCE</scope>
    <source>
        <strain evidence="2">CBS 342.82</strain>
    </source>
</reference>
<dbReference type="Proteomes" id="UP000504637">
    <property type="component" value="Unplaced"/>
</dbReference>
<reference evidence="2" key="3">
    <citation type="submission" date="2025-08" db="UniProtKB">
        <authorList>
            <consortium name="RefSeq"/>
        </authorList>
    </citation>
    <scope>IDENTIFICATION</scope>
    <source>
        <strain evidence="2">CBS 342.82</strain>
    </source>
</reference>
<evidence type="ECO:0000313" key="2">
    <source>
        <dbReference type="RefSeq" id="XP_033457418.1"/>
    </source>
</evidence>
<reference evidence="2" key="2">
    <citation type="submission" date="2020-04" db="EMBL/GenBank/DDBJ databases">
        <authorList>
            <consortium name="NCBI Genome Project"/>
        </authorList>
    </citation>
    <scope>NUCLEOTIDE SEQUENCE</scope>
    <source>
        <strain evidence="2">CBS 342.82</strain>
    </source>
</reference>
<dbReference type="AlphaFoldDB" id="A0A6J3M0G0"/>
<dbReference type="GeneID" id="54359531"/>
<dbReference type="OrthoDB" id="47375at2759"/>
<gene>
    <name evidence="2" type="ORF">K489DRAFT_324030</name>
</gene>
<evidence type="ECO:0000313" key="1">
    <source>
        <dbReference type="Proteomes" id="UP000504637"/>
    </source>
</evidence>